<evidence type="ECO:0000313" key="4">
    <source>
        <dbReference type="EMBL" id="ANG65975.1"/>
    </source>
</evidence>
<dbReference type="InterPro" id="IPR002618">
    <property type="entry name" value="UDPGP_fam"/>
</dbReference>
<dbReference type="PANTHER" id="PTHR11952">
    <property type="entry name" value="UDP- GLUCOSE PYROPHOSPHORYLASE"/>
    <property type="match status" value="1"/>
</dbReference>
<dbReference type="KEGG" id="cgz:M787_001390"/>
<dbReference type="Proteomes" id="UP000019147">
    <property type="component" value="Chromosome"/>
</dbReference>
<dbReference type="eggNOG" id="COG4284">
    <property type="taxonomic scope" value="Bacteria"/>
</dbReference>
<gene>
    <name evidence="4" type="ORF">M787_001390</name>
</gene>
<name>A0A173DYH1_9CHLA</name>
<dbReference type="STRING" id="1143323.M787_001390"/>
<evidence type="ECO:0000256" key="1">
    <source>
        <dbReference type="ARBA" id="ARBA00010401"/>
    </source>
</evidence>
<dbReference type="EMBL" id="CP015840">
    <property type="protein sequence ID" value="ANG65975.1"/>
    <property type="molecule type" value="Genomic_DNA"/>
</dbReference>
<organism evidence="4 5">
    <name type="scientific">Chlamydia gallinacea 08-1274/3</name>
    <dbReference type="NCBI Taxonomy" id="1143323"/>
    <lineage>
        <taxon>Bacteria</taxon>
        <taxon>Pseudomonadati</taxon>
        <taxon>Chlamydiota</taxon>
        <taxon>Chlamydiia</taxon>
        <taxon>Chlamydiales</taxon>
        <taxon>Chlamydiaceae</taxon>
        <taxon>Chlamydia/Chlamydophila group</taxon>
        <taxon>Chlamydia</taxon>
    </lineage>
</organism>
<dbReference type="CDD" id="cd04193">
    <property type="entry name" value="UDPGlcNAc_PPase"/>
    <property type="match status" value="1"/>
</dbReference>
<sequence>MTNSAIFPSIMEMSVLTEKLKSINQEHLLEFWSSLSSKQKQRLYNQIVSIDNNLFFKQRKLITSPRKKPKDFRPLTSFASSGEIPERTQVGTKLLKEKKVACVVLAGGQGSRLKYDGPKGLFPVSPIKKKPLFQLVAEKVRAASKLANQPLPLAFMTSPLNNRLTLSYFESNNYFHLDPAQVDFFCQPLWPLLSLSGDLFLEDKDTLSLGPNGNGCLATLLYTSGLWKKWKSAGIEMVSVIPIDNPLALPFDVELCGFHAIENNEVSIKAALRQTAIEDVGILIESHDSGKTSVIEYSEIPQHERFATNPDGTLKYGLANIGLYCLSMDFIAHAACRELPLYKVKKHAKHLGMLPSSEKNSWKFEEFIFDLFLYSKRCQTLVYPRQECFAPLKNFEGNHSLATVREALSERERQIFHKVTGKKLSPNTTFELEADFYYPSTSTFLHWENKAFFEEPFFEAS</sequence>
<dbReference type="OrthoDB" id="9806910at2"/>
<dbReference type="GO" id="GO:0070569">
    <property type="term" value="F:uridylyltransferase activity"/>
    <property type="evidence" value="ECO:0007669"/>
    <property type="project" value="InterPro"/>
</dbReference>
<dbReference type="GeneID" id="81477956"/>
<reference evidence="4 5" key="1">
    <citation type="journal article" date="2014" name="Syst. Appl. Microbiol.">
        <title>Evidence for the existence of two new members of the family Chlamydiaceae and proposal of Chlamydia avium sp. nov. and Chlamydia gallinacea sp. nov.</title>
        <authorList>
            <person name="Sachse K."/>
            <person name="Laroucau K."/>
            <person name="Riege K."/>
            <person name="Wehner S."/>
            <person name="Dilcher M."/>
            <person name="Creasy H.H."/>
            <person name="Weidmann M."/>
            <person name="Myers G."/>
            <person name="Vorimore F."/>
            <person name="Vicari N."/>
            <person name="Magnino S."/>
            <person name="Liebler-Tenorio E."/>
            <person name="Ruettger A."/>
            <person name="Bavoil P.M."/>
            <person name="Hufert F.T."/>
            <person name="Rossello-Mora R."/>
            <person name="Marz M."/>
        </authorList>
    </citation>
    <scope>NUCLEOTIDE SEQUENCE [LARGE SCALE GENOMIC DNA]</scope>
    <source>
        <strain evidence="4 5">08-1274/3</strain>
    </source>
</reference>
<evidence type="ECO:0000256" key="3">
    <source>
        <dbReference type="ARBA" id="ARBA00022695"/>
    </source>
</evidence>
<dbReference type="PANTHER" id="PTHR11952:SF2">
    <property type="entry name" value="LD24639P"/>
    <property type="match status" value="1"/>
</dbReference>
<dbReference type="RefSeq" id="WP_021828676.1">
    <property type="nucleotide sequence ID" value="NZ_CP015840.1"/>
</dbReference>
<evidence type="ECO:0000313" key="5">
    <source>
        <dbReference type="Proteomes" id="UP000019147"/>
    </source>
</evidence>
<dbReference type="Gene3D" id="3.90.550.10">
    <property type="entry name" value="Spore Coat Polysaccharide Biosynthesis Protein SpsA, Chain A"/>
    <property type="match status" value="1"/>
</dbReference>
<dbReference type="Pfam" id="PF01704">
    <property type="entry name" value="UDPGP"/>
    <property type="match status" value="1"/>
</dbReference>
<protein>
    <submittedName>
        <fullName evidence="4">UDP-N-acetylglucosamine pyrophosphorylase</fullName>
    </submittedName>
</protein>
<dbReference type="InterPro" id="IPR029044">
    <property type="entry name" value="Nucleotide-diphossugar_trans"/>
</dbReference>
<dbReference type="SUPFAM" id="SSF53448">
    <property type="entry name" value="Nucleotide-diphospho-sugar transferases"/>
    <property type="match status" value="1"/>
</dbReference>
<dbReference type="InterPro" id="IPR039741">
    <property type="entry name" value="UDP-sugar_pyrophosphorylase"/>
</dbReference>
<evidence type="ECO:0000256" key="2">
    <source>
        <dbReference type="ARBA" id="ARBA00022679"/>
    </source>
</evidence>
<accession>A0A173DYH1</accession>
<keyword evidence="3" id="KW-0548">Nucleotidyltransferase</keyword>
<keyword evidence="2" id="KW-0808">Transferase</keyword>
<comment type="similarity">
    <text evidence="1">Belongs to the UDPGP type 1 family.</text>
</comment>
<proteinExistence type="inferred from homology"/>
<dbReference type="AlphaFoldDB" id="A0A173DYH1"/>